<evidence type="ECO:0000313" key="3">
    <source>
        <dbReference type="Proteomes" id="UP000265515"/>
    </source>
</evidence>
<feature type="region of interest" description="Disordered" evidence="1">
    <location>
        <begin position="204"/>
        <end position="243"/>
    </location>
</feature>
<proteinExistence type="predicted"/>
<feature type="compositionally biased region" description="Basic and acidic residues" evidence="1">
    <location>
        <begin position="209"/>
        <end position="225"/>
    </location>
</feature>
<dbReference type="Proteomes" id="UP000265515">
    <property type="component" value="Unassembled WGS sequence"/>
</dbReference>
<gene>
    <name evidence="2" type="ORF">CBR_g36740</name>
</gene>
<dbReference type="Gramene" id="GBG83122">
    <property type="protein sequence ID" value="GBG83122"/>
    <property type="gene ID" value="CBR_g36740"/>
</dbReference>
<name>A0A388LLN2_CHABU</name>
<comment type="caution">
    <text evidence="2">The sequence shown here is derived from an EMBL/GenBank/DDBJ whole genome shotgun (WGS) entry which is preliminary data.</text>
</comment>
<accession>A0A388LLN2</accession>
<sequence length="255" mass="27992">MPFSSWIGKKGHCLSQRMLGSLTDGTSQTLGEGRKEWVGLEKQEGTSSQSTTWVLVASASWRESNRSGLSIKGFGVEGGMIGSSGISSDSRLVPRLTKEARNRNLMERKCGFLALGMLLNMEESVETEYLIRQLREVGRGGASVKALKEFVILTFRLRGGRSVDLINWYCKGLNAWMMGMAARKERKPPNFEVEGCGRWFISLGGSGKGETDAKSDDPEEDRISDMDFSNGGNDNFEARGGSKDDKGVLKIIFGL</sequence>
<organism evidence="2 3">
    <name type="scientific">Chara braunii</name>
    <name type="common">Braun's stonewort</name>
    <dbReference type="NCBI Taxonomy" id="69332"/>
    <lineage>
        <taxon>Eukaryota</taxon>
        <taxon>Viridiplantae</taxon>
        <taxon>Streptophyta</taxon>
        <taxon>Charophyceae</taxon>
        <taxon>Charales</taxon>
        <taxon>Characeae</taxon>
        <taxon>Chara</taxon>
    </lineage>
</organism>
<evidence type="ECO:0000256" key="1">
    <source>
        <dbReference type="SAM" id="MobiDB-lite"/>
    </source>
</evidence>
<evidence type="ECO:0000313" key="2">
    <source>
        <dbReference type="EMBL" id="GBG83122.1"/>
    </source>
</evidence>
<dbReference type="EMBL" id="BFEA01000429">
    <property type="protein sequence ID" value="GBG83122.1"/>
    <property type="molecule type" value="Genomic_DNA"/>
</dbReference>
<dbReference type="AlphaFoldDB" id="A0A388LLN2"/>
<reference evidence="2 3" key="1">
    <citation type="journal article" date="2018" name="Cell">
        <title>The Chara Genome: Secondary Complexity and Implications for Plant Terrestrialization.</title>
        <authorList>
            <person name="Nishiyama T."/>
            <person name="Sakayama H."/>
            <person name="Vries J.D."/>
            <person name="Buschmann H."/>
            <person name="Saint-Marcoux D."/>
            <person name="Ullrich K.K."/>
            <person name="Haas F.B."/>
            <person name="Vanderstraeten L."/>
            <person name="Becker D."/>
            <person name="Lang D."/>
            <person name="Vosolsobe S."/>
            <person name="Rombauts S."/>
            <person name="Wilhelmsson P.K.I."/>
            <person name="Janitza P."/>
            <person name="Kern R."/>
            <person name="Heyl A."/>
            <person name="Rumpler F."/>
            <person name="Villalobos L.I.A.C."/>
            <person name="Clay J.M."/>
            <person name="Skokan R."/>
            <person name="Toyoda A."/>
            <person name="Suzuki Y."/>
            <person name="Kagoshima H."/>
            <person name="Schijlen E."/>
            <person name="Tajeshwar N."/>
            <person name="Catarino B."/>
            <person name="Hetherington A.J."/>
            <person name="Saltykova A."/>
            <person name="Bonnot C."/>
            <person name="Breuninger H."/>
            <person name="Symeonidi A."/>
            <person name="Radhakrishnan G.V."/>
            <person name="Van Nieuwerburgh F."/>
            <person name="Deforce D."/>
            <person name="Chang C."/>
            <person name="Karol K.G."/>
            <person name="Hedrich R."/>
            <person name="Ulvskov P."/>
            <person name="Glockner G."/>
            <person name="Delwiche C.F."/>
            <person name="Petrasek J."/>
            <person name="Van de Peer Y."/>
            <person name="Friml J."/>
            <person name="Beilby M."/>
            <person name="Dolan L."/>
            <person name="Kohara Y."/>
            <person name="Sugano S."/>
            <person name="Fujiyama A."/>
            <person name="Delaux P.-M."/>
            <person name="Quint M."/>
            <person name="TheiBen G."/>
            <person name="Hagemann M."/>
            <person name="Harholt J."/>
            <person name="Dunand C."/>
            <person name="Zachgo S."/>
            <person name="Langdale J."/>
            <person name="Maumus F."/>
            <person name="Straeten D.V.D."/>
            <person name="Gould S.B."/>
            <person name="Rensing S.A."/>
        </authorList>
    </citation>
    <scope>NUCLEOTIDE SEQUENCE [LARGE SCALE GENOMIC DNA]</scope>
    <source>
        <strain evidence="2 3">S276</strain>
    </source>
</reference>
<protein>
    <submittedName>
        <fullName evidence="2">Uncharacterized protein</fullName>
    </submittedName>
</protein>
<keyword evidence="3" id="KW-1185">Reference proteome</keyword>